<evidence type="ECO:0000256" key="2">
    <source>
        <dbReference type="ARBA" id="ARBA00023125"/>
    </source>
</evidence>
<name>W9H8T7_9PROT</name>
<dbReference type="Pfam" id="PF01965">
    <property type="entry name" value="DJ-1_PfpI"/>
    <property type="match status" value="1"/>
</dbReference>
<protein>
    <submittedName>
        <fullName evidence="5">AraC family transcriptional regulator</fullName>
    </submittedName>
</protein>
<dbReference type="PROSITE" id="PS01124">
    <property type="entry name" value="HTH_ARAC_FAMILY_2"/>
    <property type="match status" value="1"/>
</dbReference>
<dbReference type="PRINTS" id="PR00032">
    <property type="entry name" value="HTHARAC"/>
</dbReference>
<dbReference type="RefSeq" id="WP_245612971.1">
    <property type="nucleotide sequence ID" value="NZ_AVFL01000001.1"/>
</dbReference>
<dbReference type="Gene3D" id="1.10.10.60">
    <property type="entry name" value="Homeodomain-like"/>
    <property type="match status" value="1"/>
</dbReference>
<comment type="caution">
    <text evidence="5">The sequence shown here is derived from an EMBL/GenBank/DDBJ whole genome shotgun (WGS) entry which is preliminary data.</text>
</comment>
<dbReference type="PANTHER" id="PTHR43130">
    <property type="entry name" value="ARAC-FAMILY TRANSCRIPTIONAL REGULATOR"/>
    <property type="match status" value="1"/>
</dbReference>
<organism evidence="5 6">
    <name type="scientific">Skermanella stibiiresistens SB22</name>
    <dbReference type="NCBI Taxonomy" id="1385369"/>
    <lineage>
        <taxon>Bacteria</taxon>
        <taxon>Pseudomonadati</taxon>
        <taxon>Pseudomonadota</taxon>
        <taxon>Alphaproteobacteria</taxon>
        <taxon>Rhodospirillales</taxon>
        <taxon>Azospirillaceae</taxon>
        <taxon>Skermanella</taxon>
    </lineage>
</organism>
<keyword evidence="2" id="KW-0238">DNA-binding</keyword>
<evidence type="ECO:0000256" key="3">
    <source>
        <dbReference type="ARBA" id="ARBA00023163"/>
    </source>
</evidence>
<evidence type="ECO:0000256" key="1">
    <source>
        <dbReference type="ARBA" id="ARBA00023015"/>
    </source>
</evidence>
<reference evidence="5 6" key="1">
    <citation type="submission" date="2013-08" db="EMBL/GenBank/DDBJ databases">
        <title>The genome sequence of Skermanella stibiiresistens.</title>
        <authorList>
            <person name="Zhu W."/>
            <person name="Wang G."/>
        </authorList>
    </citation>
    <scope>NUCLEOTIDE SEQUENCE [LARGE SCALE GENOMIC DNA]</scope>
    <source>
        <strain evidence="5 6">SB22</strain>
    </source>
</reference>
<dbReference type="InterPro" id="IPR018060">
    <property type="entry name" value="HTH_AraC"/>
</dbReference>
<evidence type="ECO:0000313" key="5">
    <source>
        <dbReference type="EMBL" id="EWY42665.1"/>
    </source>
</evidence>
<keyword evidence="6" id="KW-1185">Reference proteome</keyword>
<dbReference type="Proteomes" id="UP000019486">
    <property type="component" value="Unassembled WGS sequence"/>
</dbReference>
<sequence>MSVGFILTNNFTLTALATFMDALRLAADDGDGSRQIRCRWTIMGSSPEPVKSSCGIPVARWEAFQDPRQFDYLVVVGGLLHAGPQLDAQAVEYLRTAAAQGVGLVGVCTGSFVLSRAGLMRNRRCCVSWYHYRDYLEEFPDHQPVAEQLYVVDRDRITCAGGAGVADLAAFLIERHLGSACAQKTMHIMLIDKARPAGQSQPQPPTAVEGGPAIVNDRVRRALLLMEQNLTTPLTVEQISSRLSVSTRQFERLFREATGMSPNSFYRILRLRYGHWLLRNSTRSVTDIAQETGFSDCAHFSRQFRGVYGVSPSGLRRDGPPPGPPAMAEGLSAVTALALDRDLVPPDRRLFE</sequence>
<dbReference type="AlphaFoldDB" id="W9H8T7"/>
<keyword evidence="3" id="KW-0804">Transcription</keyword>
<dbReference type="Gene3D" id="3.40.50.880">
    <property type="match status" value="1"/>
</dbReference>
<dbReference type="InterPro" id="IPR020449">
    <property type="entry name" value="Tscrpt_reg_AraC-type_HTH"/>
</dbReference>
<dbReference type="EMBL" id="AVFL01000001">
    <property type="protein sequence ID" value="EWY42665.1"/>
    <property type="molecule type" value="Genomic_DNA"/>
</dbReference>
<dbReference type="SMART" id="SM00342">
    <property type="entry name" value="HTH_ARAC"/>
    <property type="match status" value="1"/>
</dbReference>
<dbReference type="InterPro" id="IPR029062">
    <property type="entry name" value="Class_I_gatase-like"/>
</dbReference>
<dbReference type="Pfam" id="PF12833">
    <property type="entry name" value="HTH_18"/>
    <property type="match status" value="1"/>
</dbReference>
<evidence type="ECO:0000313" key="6">
    <source>
        <dbReference type="Proteomes" id="UP000019486"/>
    </source>
</evidence>
<keyword evidence="1" id="KW-0805">Transcription regulation</keyword>
<dbReference type="PANTHER" id="PTHR43130:SF3">
    <property type="entry name" value="HTH-TYPE TRANSCRIPTIONAL REGULATOR RV1931C"/>
    <property type="match status" value="1"/>
</dbReference>
<dbReference type="SUPFAM" id="SSF52317">
    <property type="entry name" value="Class I glutamine amidotransferase-like"/>
    <property type="match status" value="1"/>
</dbReference>
<dbReference type="CDD" id="cd03136">
    <property type="entry name" value="GATase1_AraC_ArgR_like"/>
    <property type="match status" value="1"/>
</dbReference>
<dbReference type="InterPro" id="IPR009057">
    <property type="entry name" value="Homeodomain-like_sf"/>
</dbReference>
<dbReference type="PATRIC" id="fig|1385369.3.peg.391"/>
<dbReference type="InterPro" id="IPR002818">
    <property type="entry name" value="DJ-1/PfpI"/>
</dbReference>
<gene>
    <name evidence="5" type="ORF">N825_02005</name>
</gene>
<feature type="domain" description="HTH araC/xylS-type" evidence="4">
    <location>
        <begin position="220"/>
        <end position="318"/>
    </location>
</feature>
<evidence type="ECO:0000259" key="4">
    <source>
        <dbReference type="PROSITE" id="PS01124"/>
    </source>
</evidence>
<accession>W9H8T7</accession>
<dbReference type="GO" id="GO:0003700">
    <property type="term" value="F:DNA-binding transcription factor activity"/>
    <property type="evidence" value="ECO:0007669"/>
    <property type="project" value="InterPro"/>
</dbReference>
<dbReference type="STRING" id="1385369.N825_02005"/>
<dbReference type="InterPro" id="IPR052158">
    <property type="entry name" value="INH-QAR"/>
</dbReference>
<dbReference type="GO" id="GO:0043565">
    <property type="term" value="F:sequence-specific DNA binding"/>
    <property type="evidence" value="ECO:0007669"/>
    <property type="project" value="InterPro"/>
</dbReference>
<proteinExistence type="predicted"/>
<dbReference type="SUPFAM" id="SSF46689">
    <property type="entry name" value="Homeodomain-like"/>
    <property type="match status" value="2"/>
</dbReference>